<keyword evidence="9" id="KW-1185">Reference proteome</keyword>
<sequence length="542" mass="56865">MNAQVTQENMAASTGEALIALLEKHDVDVVFGIPGVHTAELYRGLAGSKIRHVTPRHEQGAGFMADGYARVSGKPGVCLVITGPGLTNTITAMAQARADSIPMLVISGVGRRASLGHGRGALHELPDQRAMMASFALLSHTLLSASDLPDVMARAFAILHSGRPGPVHIEIPVDVMQERVATHPARLPALPSHPHPGATDLEAAARLLSAARRPAIIAGGGTKRATQEVTALAERLDAPVVTTANARGLLSGHPLRVPASPSLKAVRTFLAECDAVLALGSEMGPTDFDVYEDGGFPELKGLVRVDIDAGQLARGPRADMVILADARATVVELCSALAEAKISGERSGRDIACRLRAAAFEEIGEAYRGEVAILDTIRETLPGALFVGDSTQPVYAGNLYCDIDTPGGWFNSATGFGALGYGVPAAIGAAIADPERPVVALLGDGGLQFSLAELGSAIDAGTPVIFVVWNNFGFREIETFMVERGIVPEGVKPTPPDFDSVAKAYGLVFERPSNLSDLPVSLRRARDSGRAALIELRMPFGM</sequence>
<evidence type="ECO:0000259" key="5">
    <source>
        <dbReference type="Pfam" id="PF00205"/>
    </source>
</evidence>
<dbReference type="Proteomes" id="UP000199347">
    <property type="component" value="Unassembled WGS sequence"/>
</dbReference>
<evidence type="ECO:0000259" key="7">
    <source>
        <dbReference type="Pfam" id="PF02776"/>
    </source>
</evidence>
<dbReference type="FunFam" id="3.40.50.970:FF:000007">
    <property type="entry name" value="Acetolactate synthase"/>
    <property type="match status" value="1"/>
</dbReference>
<dbReference type="PANTHER" id="PTHR18968">
    <property type="entry name" value="THIAMINE PYROPHOSPHATE ENZYMES"/>
    <property type="match status" value="1"/>
</dbReference>
<dbReference type="InterPro" id="IPR029061">
    <property type="entry name" value="THDP-binding"/>
</dbReference>
<dbReference type="NCBIfam" id="NF005712">
    <property type="entry name" value="PRK07524.1"/>
    <property type="match status" value="1"/>
</dbReference>
<dbReference type="CDD" id="cd00568">
    <property type="entry name" value="TPP_enzymes"/>
    <property type="match status" value="1"/>
</dbReference>
<gene>
    <name evidence="8" type="ORF">SAMN03080610_02737</name>
</gene>
<dbReference type="GO" id="GO:0005948">
    <property type="term" value="C:acetolactate synthase complex"/>
    <property type="evidence" value="ECO:0007669"/>
    <property type="project" value="TreeGrafter"/>
</dbReference>
<dbReference type="Gene3D" id="3.40.50.1220">
    <property type="entry name" value="TPP-binding domain"/>
    <property type="match status" value="1"/>
</dbReference>
<dbReference type="Gene3D" id="3.40.50.970">
    <property type="match status" value="2"/>
</dbReference>
<feature type="domain" description="Thiamine pyrophosphate enzyme N-terminal TPP-binding" evidence="7">
    <location>
        <begin position="14"/>
        <end position="131"/>
    </location>
</feature>
<dbReference type="InterPro" id="IPR029035">
    <property type="entry name" value="DHS-like_NAD/FAD-binding_dom"/>
</dbReference>
<dbReference type="CDD" id="cd07035">
    <property type="entry name" value="TPP_PYR_POX_like"/>
    <property type="match status" value="1"/>
</dbReference>
<dbReference type="InterPro" id="IPR045229">
    <property type="entry name" value="TPP_enz"/>
</dbReference>
<dbReference type="RefSeq" id="WP_244514582.1">
    <property type="nucleotide sequence ID" value="NZ_FMVW01000006.1"/>
</dbReference>
<reference evidence="8 9" key="1">
    <citation type="submission" date="2016-10" db="EMBL/GenBank/DDBJ databases">
        <authorList>
            <person name="de Groot N.N."/>
        </authorList>
    </citation>
    <scope>NUCLEOTIDE SEQUENCE [LARGE SCALE GENOMIC DNA]</scope>
    <source>
        <strain evidence="8 9">DSM 2698</strain>
    </source>
</reference>
<feature type="domain" description="Thiamine pyrophosphate enzyme TPP-binding" evidence="6">
    <location>
        <begin position="397"/>
        <end position="535"/>
    </location>
</feature>
<dbReference type="InterPro" id="IPR000399">
    <property type="entry name" value="TPP-bd_CS"/>
</dbReference>
<feature type="domain" description="Thiamine pyrophosphate enzyme central" evidence="5">
    <location>
        <begin position="201"/>
        <end position="333"/>
    </location>
</feature>
<dbReference type="InterPro" id="IPR012000">
    <property type="entry name" value="Thiamin_PyroP_enz_cen_dom"/>
</dbReference>
<dbReference type="EMBL" id="FMVW01000006">
    <property type="protein sequence ID" value="SCZ41274.1"/>
    <property type="molecule type" value="Genomic_DNA"/>
</dbReference>
<organism evidence="8 9">
    <name type="scientific">Afifella marina DSM 2698</name>
    <dbReference type="NCBI Taxonomy" id="1120955"/>
    <lineage>
        <taxon>Bacteria</taxon>
        <taxon>Pseudomonadati</taxon>
        <taxon>Pseudomonadota</taxon>
        <taxon>Alphaproteobacteria</taxon>
        <taxon>Hyphomicrobiales</taxon>
        <taxon>Afifellaceae</taxon>
        <taxon>Afifella</taxon>
    </lineage>
</organism>
<name>A0A1G5NVK7_AFIMA</name>
<dbReference type="SUPFAM" id="SSF52518">
    <property type="entry name" value="Thiamin diphosphate-binding fold (THDP-binding)"/>
    <property type="match status" value="2"/>
</dbReference>
<dbReference type="Pfam" id="PF02776">
    <property type="entry name" value="TPP_enzyme_N"/>
    <property type="match status" value="1"/>
</dbReference>
<dbReference type="GO" id="GO:0003984">
    <property type="term" value="F:acetolactate synthase activity"/>
    <property type="evidence" value="ECO:0007669"/>
    <property type="project" value="TreeGrafter"/>
</dbReference>
<dbReference type="SUPFAM" id="SSF52467">
    <property type="entry name" value="DHS-like NAD/FAD-binding domain"/>
    <property type="match status" value="1"/>
</dbReference>
<dbReference type="GO" id="GO:0000287">
    <property type="term" value="F:magnesium ion binding"/>
    <property type="evidence" value="ECO:0007669"/>
    <property type="project" value="InterPro"/>
</dbReference>
<keyword evidence="3 4" id="KW-0786">Thiamine pyrophosphate</keyword>
<accession>A0A1G5NVK7</accession>
<evidence type="ECO:0000313" key="8">
    <source>
        <dbReference type="EMBL" id="SCZ41274.1"/>
    </source>
</evidence>
<dbReference type="AlphaFoldDB" id="A0A1G5NVK7"/>
<dbReference type="Pfam" id="PF02775">
    <property type="entry name" value="TPP_enzyme_C"/>
    <property type="match status" value="1"/>
</dbReference>
<dbReference type="GO" id="GO:0030976">
    <property type="term" value="F:thiamine pyrophosphate binding"/>
    <property type="evidence" value="ECO:0007669"/>
    <property type="project" value="InterPro"/>
</dbReference>
<comment type="similarity">
    <text evidence="2 4">Belongs to the TPP enzyme family.</text>
</comment>
<dbReference type="InterPro" id="IPR011766">
    <property type="entry name" value="TPP_enzyme_TPP-bd"/>
</dbReference>
<dbReference type="PANTHER" id="PTHR18968:SF13">
    <property type="entry name" value="ACETOLACTATE SYNTHASE CATALYTIC SUBUNIT, MITOCHONDRIAL"/>
    <property type="match status" value="1"/>
</dbReference>
<protein>
    <submittedName>
        <fullName evidence="8">Acetolactate synthase-1/2/3 large subunit</fullName>
    </submittedName>
</protein>
<dbReference type="GO" id="GO:0009099">
    <property type="term" value="P:L-valine biosynthetic process"/>
    <property type="evidence" value="ECO:0007669"/>
    <property type="project" value="TreeGrafter"/>
</dbReference>
<dbReference type="Pfam" id="PF00205">
    <property type="entry name" value="TPP_enzyme_M"/>
    <property type="match status" value="1"/>
</dbReference>
<dbReference type="STRING" id="1120955.SAMN03080610_02737"/>
<dbReference type="GO" id="GO:0009097">
    <property type="term" value="P:isoleucine biosynthetic process"/>
    <property type="evidence" value="ECO:0007669"/>
    <property type="project" value="TreeGrafter"/>
</dbReference>
<evidence type="ECO:0000259" key="6">
    <source>
        <dbReference type="Pfam" id="PF02775"/>
    </source>
</evidence>
<dbReference type="PROSITE" id="PS00187">
    <property type="entry name" value="TPP_ENZYMES"/>
    <property type="match status" value="1"/>
</dbReference>
<evidence type="ECO:0000313" key="9">
    <source>
        <dbReference type="Proteomes" id="UP000199347"/>
    </source>
</evidence>
<evidence type="ECO:0000256" key="4">
    <source>
        <dbReference type="RuleBase" id="RU362132"/>
    </source>
</evidence>
<evidence type="ECO:0000256" key="1">
    <source>
        <dbReference type="ARBA" id="ARBA00001964"/>
    </source>
</evidence>
<dbReference type="InterPro" id="IPR012001">
    <property type="entry name" value="Thiamin_PyroP_enz_TPP-bd_dom"/>
</dbReference>
<dbReference type="GO" id="GO:0050660">
    <property type="term" value="F:flavin adenine dinucleotide binding"/>
    <property type="evidence" value="ECO:0007669"/>
    <property type="project" value="TreeGrafter"/>
</dbReference>
<evidence type="ECO:0000256" key="2">
    <source>
        <dbReference type="ARBA" id="ARBA00007812"/>
    </source>
</evidence>
<comment type="cofactor">
    <cofactor evidence="1">
        <name>thiamine diphosphate</name>
        <dbReference type="ChEBI" id="CHEBI:58937"/>
    </cofactor>
</comment>
<evidence type="ECO:0000256" key="3">
    <source>
        <dbReference type="ARBA" id="ARBA00023052"/>
    </source>
</evidence>
<proteinExistence type="inferred from homology"/>